<dbReference type="PATRIC" id="fig|1330534.3.peg.3630"/>
<evidence type="ECO:0000259" key="12">
    <source>
        <dbReference type="PROSITE" id="PS51766"/>
    </source>
</evidence>
<protein>
    <recommendedName>
        <fullName evidence="2">cellulase</fullName>
        <ecNumber evidence="2">3.2.1.4</ecNumber>
    </recommendedName>
</protein>
<dbReference type="SUPFAM" id="SSF49265">
    <property type="entry name" value="Fibronectin type III"/>
    <property type="match status" value="3"/>
</dbReference>
<dbReference type="PROSITE" id="PS50853">
    <property type="entry name" value="FN3"/>
    <property type="match status" value="3"/>
</dbReference>
<evidence type="ECO:0000256" key="5">
    <source>
        <dbReference type="ARBA" id="ARBA00022801"/>
    </source>
</evidence>
<dbReference type="InterPro" id="IPR050708">
    <property type="entry name" value="T6SS_VgrG/RHS"/>
</dbReference>
<name>U4QYE4_9FIRM</name>
<feature type="domain" description="Fibronectin type-III" evidence="11">
    <location>
        <begin position="295"/>
        <end position="380"/>
    </location>
</feature>
<keyword evidence="3" id="KW-0732">Signal</keyword>
<dbReference type="InterPro" id="IPR003961">
    <property type="entry name" value="FN3_dom"/>
</dbReference>
<keyword evidence="4" id="KW-0677">Repeat</keyword>
<dbReference type="Pfam" id="PF20148">
    <property type="entry name" value="DUF6531"/>
    <property type="match status" value="1"/>
</dbReference>
<dbReference type="SMART" id="SM00710">
    <property type="entry name" value="PbH1"/>
    <property type="match status" value="15"/>
</dbReference>
<dbReference type="Gene3D" id="2.180.10.10">
    <property type="entry name" value="RHS repeat-associated core"/>
    <property type="match status" value="6"/>
</dbReference>
<dbReference type="InterPro" id="IPR045351">
    <property type="entry name" value="DUF6531"/>
</dbReference>
<dbReference type="OrthoDB" id="9771173at2"/>
<keyword evidence="9" id="KW-0624">Polysaccharide degradation</keyword>
<dbReference type="InterPro" id="IPR031325">
    <property type="entry name" value="RHS_repeat"/>
</dbReference>
<dbReference type="Pfam" id="PF00041">
    <property type="entry name" value="fn3"/>
    <property type="match status" value="1"/>
</dbReference>
<comment type="caution">
    <text evidence="13">The sequence shown here is derived from an EMBL/GenBank/DDBJ whole genome shotgun (WGS) entry which is preliminary data.</text>
</comment>
<evidence type="ECO:0000256" key="4">
    <source>
        <dbReference type="ARBA" id="ARBA00022737"/>
    </source>
</evidence>
<dbReference type="RefSeq" id="WP_020817030.1">
    <property type="nucleotide sequence ID" value="NZ_ATAY01000094.1"/>
</dbReference>
<dbReference type="Pfam" id="PF05593">
    <property type="entry name" value="RHS_repeat"/>
    <property type="match status" value="6"/>
</dbReference>
<dbReference type="GO" id="GO:0008810">
    <property type="term" value="F:cellulase activity"/>
    <property type="evidence" value="ECO:0007669"/>
    <property type="project" value="UniProtKB-EC"/>
</dbReference>
<dbReference type="InterPro" id="IPR013783">
    <property type="entry name" value="Ig-like_fold"/>
</dbReference>
<keyword evidence="5" id="KW-0378">Hydrolase</keyword>
<dbReference type="PANTHER" id="PTHR32305">
    <property type="match status" value="1"/>
</dbReference>
<feature type="region of interest" description="Disordered" evidence="10">
    <location>
        <begin position="1761"/>
        <end position="1782"/>
    </location>
</feature>
<dbReference type="InterPro" id="IPR006530">
    <property type="entry name" value="YD"/>
</dbReference>
<dbReference type="PROSITE" id="PS51766">
    <property type="entry name" value="DOCKERIN"/>
    <property type="match status" value="1"/>
</dbReference>
<dbReference type="SUPFAM" id="SSF51126">
    <property type="entry name" value="Pectin lyase-like"/>
    <property type="match status" value="3"/>
</dbReference>
<dbReference type="InterPro" id="IPR056823">
    <property type="entry name" value="TEN-like_YD-shell"/>
</dbReference>
<feature type="domain" description="Fibronectin type-III" evidence="11">
    <location>
        <begin position="215"/>
        <end position="294"/>
    </location>
</feature>
<dbReference type="Pfam" id="PF13229">
    <property type="entry name" value="Beta_helix"/>
    <property type="match status" value="2"/>
</dbReference>
<sequence length="3640" mass="399325">MGTGKKWIAGLLAVLIATQGFSIADLSPLGMQKVLAGTVKQPTYSVTAPILPQQQAKTQKAAALTHEKTAAVITSGDKQTEVSTSKFKNSDIKSLHTSNTPNAVVADTDRTTKTVSKKSQFKFLKSGLTASGSQSGTIDNLGNLTVLNAASKANSKSISQNMLSRGLANNQTTGSSISFPLNVNLEGTDKTPAAVATAPMSENAVEAATPASISIPTNISVSSTDTTLKVSWDAVADAQSYDVSMDGTVTNVTEASYTYGNLVPNSLHTIKVRAVASTENSEWSTEIIKYTLLAAPSNITSDISGTSVNLAWGSVSGASGYEIYRDDIKVGTSESNTYSDIGLEVGTTYVYRIKAFNEAGNMSGFSNFITVSIVATTTPAAILIPANINLTSTDTTLTVSWDAVADAQSYDVSLDGNITNVTASSYAYSSLVPNSLHTVKVRAVKPCGNGLVGDVNGDGIVDALDFALFKKRMMDSSYDFPVEDDMWAADLNGDNEINALDFALFNKYMLDPSYTFPKSSVITSEWSNEISTYTLLAAPVNLVATPSSISVDLAWEAVNGATGYEVYRDNVKVGAPGINKYSDSELKSKTTYSYTVKAINTEGNVSLYSKPVTVTTCEQGVISENTTWTLANSPYILKSSITIPSGVTLTVEPGVIVKSTSNNYGIDVQGKLIALGTTGSDIVFTTVKDAEYGGSGVTGSETDYWGGINVVSTGEFIGEHVKIRYGGEWENNHSTLSILGKLSLVNSEVSNSNYIGVYLKTSNDIIIKNTKIDCSGWPGIYIWNTSTTENGTVTLENNIITSDSDGISIGLNGAENITIKNNTIDVNSRGIWIGHFGTGNLSIQNNSIISKNGSPIYVDIGGVKSSVFSGINNNTYPKNPEYNQVVIGGSLKENFTLTSGTYYMSKNIDIIDGATLTVEPGVIVKSTHTSMINVQGKLIALGTTGSAIVFTTYKDSAYGGTGVTTSESSNKDYWVGISVSRTGEFVGDNVKVRYGCGKGTICTYGKLTLINSEVSNSFSHGVYIDTTNDTTIKNTVIYGTNESGIYGDTSGVMTLKNNTISLNLGLGIRIDQNGTKNMAIESNTIFKTSGGISVWNDTNAKGNITIRDNAISQNSFGLELGLHEAENATVENNTIFQNSNAGISLRLYGEGNVIIENNNVSENKYGIRIYQNNINLVDMSILSIEKNSITNNRCCPIYIDIGVSVDVISIVNRIQNNTYTGNVEYNGIGIGGWTSSRYHTLNNGTYYLCDNILVKNGDMLTIQPGTIILGSKNNYIDVEGKLIAQGTAEKPIVFTSLEDPKYGGHGVSKTNERWDGIKVKSTGEFIGDNIKIRYGNGEIEHNTAFGTLNVEGKLTLTNSEITNSYGYGIYFKTTTAPILLYNTFNGNSYGIYNEKYSTMPIDARFNYWGSYYGPSVYPKWYGEGEGDTVGDGIAYYPWLGSEMNHKFYFGQSGINSATGNYSRTYTDLTVVSPGFDIAFSRTYNSQNDKASSLGKGWTFSYEGSVKDEEYTYVDFLDGTTKTAINSNIKAVTLPDGKMLSFSVNTDGSFTANNSRYTLKKQADGTFILTAKDQSKYLFNSSGYLVKMQDKNGNAVTLNVDSNGRVQGVTDQVGRHYTVTYENGLIKKIIDEASNRTVAYDYTSSRLTKVTDPMGNPTFYYYDSDGFVTEVRDSGNKLIEAVTYNHSGENKDKVNNITDVNGNVLTYSYDNINRRTTITDSKGRTSRQEYDIFYSITGSTDAEGKTSVYEYSKESGINKYAEESSVRDRNGNTTKYDRDGKGNITKITNPDQTTKAMTYDSNNNLTSEKDESGKYTFYIYDSEGNIVKKVQPLNGTDIYDESKDADSNFAITRYHYYTDAECQIKGLLEAETDPEGNTTVYTYDAYGNIKTVKDAENNITTFEYNPAGQVIKKTTAKGNITSYVYDKNGNLEKQIQDGNKVTRITYDSENRKTKEVSPKLYNSANDNISDNEYNGDAGNRYTYYASGKVKTKTDAANNTTSYTYDIYGNLATQTNPNGAVYSYEYDCMDRPVKKYFQDNQASEKVLLEEYSYDILTDGKTKKTQKQYLNSKDVAITEYTYDYADRLISQKNADNTTASTSYNKNGTVNSTTDEKGNTTYYKYDSLNRLTEQWTPFETVSGAVRYSYNKIVYDKAGRKKNEIAGKDTVTLYAAALQLITKTYDYYNNGKVKSITDNEGRKTEYEYDADGNVSKETVYTSTTDKNVTEFINNYLGKVSEKKVHVKAGDLAGNDFNSTEDTILRTVYTYDKNGNLETVTTPDDVTTTCNYDNLNRQTGVSQPGIDENEQAVTIASSTEYDCQGNVVKTTDANGNITEYHYNQRGLLETTTDAETNTTAFYYDRVGRKIAEVAPKDYDPAKTLSQMNRVEYTYDLMGRVKTKTYVGEEKKVDPVTHEWVTQQVSIVQKAYQYDNNGNVTKELDGLGLESATDITSIDTQISTGYGTEYTYNLADKPITVKDAVSKDRGLSYTTKYSYDALGRKTSETYANGVIKNYNYDDAGNVTKLTVQKTSGSAEQTIQINTYDYVGNLLTKKYGNGNTTTYEYNALGKLRKTTAPGDITIPESTIISQYDAMGRLKIQKDSRGAVNTYTYNNQGDVLSQKQQAEDGKQAITTSTRYDKNGNARYVTDGNQNTTENIYNVLNKISTSKQTVSGVMHETAYGYDANGNQTTVTDWRGNTSQNVYDSLNRHIEKKDAYGKSIQKLEYNHSNVQEKSYDALNNVTQYTYDKNNRLLSTTDPENHTTSQTYDNAGNIQTKTDARGNISPADDKTHYTTYTYDEFNRLKTVTNSKNETTSYTYDLNGNLLTQTDGRGNITTYEYNAANKVAKRIDQGGRTLTAGKYDDVPAKTEAYTYNADGNLATKTDRNGITTTYTYDIHGRLLSQTTGNISISYTYDGNGNQLTMTDSTGTTTRTYDEQNRVLTKNVPNIGITTFEYDKITGMEEGCQAETSTDPKGNLTQKTYDMAGRLKTVTADGKTTTYNYLDNGARQSVIYNDGSREDYTYYADGLLRTLTNKKADGSIIDTYSYTYDAAHNQASKTDSNGTTNYTYDTLNRLETVTEPNNRKTTYTYDAAGNRATETITVGGNATVNTYTYNEQDHLTQIVTTLNGTTTATTVYTYDNNGNQLTTEVNGTVTVSNTYDARSQLISTTTGGITVQNTYNGDGYRVEKAVNGAITRYLYEYDKVVLELDGSGNQTGRNVYGTNLLMRSVDGTTYYYMYNGHADVTALLKPDGTIAATYYYDAFGNITDTTGAASNSITFAGYQYDKETGLYYLNARMYDPKTARFLQEDTYTGDRNDPLSLNLYVYCANNPLIYYDPTGHSWMDSARDWFLNDTSAGRWVNKNIVKPVKKKAKAVYNYLDEKVPVLTGIGEALYDEAKTITDSVDIVGKVIDVAKVITHPKETIKQIGDNYKKILADPKAVWNSVASKVTNYVDTNIINGNAHTRAEFGTHAAVFIGSFFVGGSESEAGTAASKFAESAKGLISKTNGLTNRIIYEETGSTNIFNKMFSRIAENKIPEVNRGLSAVGEGGSKPPNLSPEGAGRNGAFREAKRNSDIPVTEQPKKVTPAVDKRGNRIPGKDYDFGDGKVIRDHSGGHEFPDDPSQNRGPHFNDPDGNHYDYNK</sequence>
<dbReference type="Pfam" id="PF00404">
    <property type="entry name" value="Dockerin_1"/>
    <property type="match status" value="1"/>
</dbReference>
<dbReference type="InterPro" id="IPR036116">
    <property type="entry name" value="FN3_sf"/>
</dbReference>
<dbReference type="EC" id="3.2.1.4" evidence="2"/>
<dbReference type="PANTHER" id="PTHR32305:SF17">
    <property type="entry name" value="TRNA NUCLEASE WAPA"/>
    <property type="match status" value="1"/>
</dbReference>
<dbReference type="InterPro" id="IPR028048">
    <property type="entry name" value="Tox-HNH-EHHH"/>
</dbReference>
<dbReference type="InterPro" id="IPR011050">
    <property type="entry name" value="Pectin_lyase_fold/virulence"/>
</dbReference>
<dbReference type="PROSITE" id="PS00018">
    <property type="entry name" value="EF_HAND_1"/>
    <property type="match status" value="2"/>
</dbReference>
<dbReference type="Gene3D" id="3.90.930.1">
    <property type="match status" value="2"/>
</dbReference>
<keyword evidence="8" id="KW-0326">Glycosidase</keyword>
<dbReference type="PROSITE" id="PS00448">
    <property type="entry name" value="CLOS_CELLULOSOME_RPT"/>
    <property type="match status" value="2"/>
</dbReference>
<reference evidence="13 14" key="1">
    <citation type="journal article" date="2013" name="Genome Announc.">
        <title>Draft Genome Sequence of the Cellulolytic Bacterium Clostridium papyrosolvens C7 (ATCC 700395).</title>
        <authorList>
            <person name="Zepeda V."/>
            <person name="Dassa B."/>
            <person name="Borovok I."/>
            <person name="Lamed R."/>
            <person name="Bayer E.A."/>
            <person name="Cate J.H."/>
        </authorList>
    </citation>
    <scope>NUCLEOTIDE SEQUENCE [LARGE SCALE GENOMIC DNA]</scope>
    <source>
        <strain evidence="13 14">C7</strain>
    </source>
</reference>
<dbReference type="InterPro" id="IPR002105">
    <property type="entry name" value="Dockerin_1_rpt"/>
</dbReference>
<feature type="domain" description="Fibronectin type-III" evidence="11">
    <location>
        <begin position="538"/>
        <end position="619"/>
    </location>
</feature>
<dbReference type="GO" id="GO:0030245">
    <property type="term" value="P:cellulose catabolic process"/>
    <property type="evidence" value="ECO:0007669"/>
    <property type="project" value="UniProtKB-KW"/>
</dbReference>
<proteinExistence type="predicted"/>
<dbReference type="InterPro" id="IPR022385">
    <property type="entry name" value="Rhs_assc_core"/>
</dbReference>
<dbReference type="CDD" id="cd00063">
    <property type="entry name" value="FN3"/>
    <property type="match status" value="3"/>
</dbReference>
<dbReference type="Gene3D" id="1.10.1330.10">
    <property type="entry name" value="Dockerin domain"/>
    <property type="match status" value="1"/>
</dbReference>
<dbReference type="InterPro" id="IPR018247">
    <property type="entry name" value="EF_Hand_1_Ca_BS"/>
</dbReference>
<evidence type="ECO:0000256" key="1">
    <source>
        <dbReference type="ARBA" id="ARBA00000966"/>
    </source>
</evidence>
<feature type="region of interest" description="Disordered" evidence="10">
    <location>
        <begin position="3541"/>
        <end position="3640"/>
    </location>
</feature>
<feature type="compositionally biased region" description="Basic and acidic residues" evidence="10">
    <location>
        <begin position="3587"/>
        <end position="3617"/>
    </location>
</feature>
<dbReference type="InterPro" id="IPR036439">
    <property type="entry name" value="Dockerin_dom_sf"/>
</dbReference>
<dbReference type="InterPro" id="IPR006626">
    <property type="entry name" value="PbH1"/>
</dbReference>
<evidence type="ECO:0000313" key="14">
    <source>
        <dbReference type="Proteomes" id="UP000016860"/>
    </source>
</evidence>
<dbReference type="Pfam" id="PF15657">
    <property type="entry name" value="Tox-HNH-EHHH"/>
    <property type="match status" value="1"/>
</dbReference>
<comment type="catalytic activity">
    <reaction evidence="1">
        <text>Endohydrolysis of (1-&gt;4)-beta-D-glucosidic linkages in cellulose, lichenin and cereal beta-D-glucans.</text>
        <dbReference type="EC" id="3.2.1.4"/>
    </reaction>
</comment>
<evidence type="ECO:0000256" key="8">
    <source>
        <dbReference type="ARBA" id="ARBA00023295"/>
    </source>
</evidence>
<accession>U4QYE4</accession>
<feature type="region of interest" description="Disordered" evidence="10">
    <location>
        <begin position="2750"/>
        <end position="2784"/>
    </location>
</feature>
<evidence type="ECO:0000256" key="7">
    <source>
        <dbReference type="ARBA" id="ARBA00023277"/>
    </source>
</evidence>
<evidence type="ECO:0000256" key="9">
    <source>
        <dbReference type="ARBA" id="ARBA00023326"/>
    </source>
</evidence>
<feature type="compositionally biased region" description="Basic and acidic residues" evidence="10">
    <location>
        <begin position="1761"/>
        <end position="1780"/>
    </location>
</feature>
<feature type="compositionally biased region" description="Basic and acidic residues" evidence="10">
    <location>
        <begin position="3627"/>
        <end position="3640"/>
    </location>
</feature>
<dbReference type="NCBIfam" id="TIGR01643">
    <property type="entry name" value="YD_repeat_2x"/>
    <property type="match status" value="11"/>
</dbReference>
<evidence type="ECO:0000256" key="3">
    <source>
        <dbReference type="ARBA" id="ARBA00022729"/>
    </source>
</evidence>
<dbReference type="InterPro" id="IPR039448">
    <property type="entry name" value="Beta_helix"/>
</dbReference>
<evidence type="ECO:0000256" key="10">
    <source>
        <dbReference type="SAM" id="MobiDB-lite"/>
    </source>
</evidence>
<gene>
    <name evidence="13" type="ORF">L323_18290</name>
</gene>
<keyword evidence="6" id="KW-0136">Cellulose degradation</keyword>
<dbReference type="Pfam" id="PF25023">
    <property type="entry name" value="TEN_YD-shell"/>
    <property type="match status" value="3"/>
</dbReference>
<dbReference type="STRING" id="1330534.L323_18290"/>
<dbReference type="Gene3D" id="2.60.40.10">
    <property type="entry name" value="Immunoglobulins"/>
    <property type="match status" value="4"/>
</dbReference>
<evidence type="ECO:0000313" key="13">
    <source>
        <dbReference type="EMBL" id="EPR08089.1"/>
    </source>
</evidence>
<dbReference type="NCBIfam" id="TIGR03696">
    <property type="entry name" value="Rhs_assc_core"/>
    <property type="match status" value="1"/>
</dbReference>
<evidence type="ECO:0000256" key="2">
    <source>
        <dbReference type="ARBA" id="ARBA00012601"/>
    </source>
</evidence>
<keyword evidence="7" id="KW-0119">Carbohydrate metabolism</keyword>
<dbReference type="SUPFAM" id="SSF63446">
    <property type="entry name" value="Type I dockerin domain"/>
    <property type="match status" value="1"/>
</dbReference>
<organism evidence="13 14">
    <name type="scientific">Ruminiclostridium papyrosolvens C7</name>
    <dbReference type="NCBI Taxonomy" id="1330534"/>
    <lineage>
        <taxon>Bacteria</taxon>
        <taxon>Bacillati</taxon>
        <taxon>Bacillota</taxon>
        <taxon>Clostridia</taxon>
        <taxon>Eubacteriales</taxon>
        <taxon>Oscillospiraceae</taxon>
        <taxon>Ruminiclostridium</taxon>
    </lineage>
</organism>
<dbReference type="InterPro" id="IPR016134">
    <property type="entry name" value="Dockerin_dom"/>
</dbReference>
<dbReference type="EMBL" id="ATAY01000094">
    <property type="protein sequence ID" value="EPR08089.1"/>
    <property type="molecule type" value="Genomic_DNA"/>
</dbReference>
<dbReference type="SMART" id="SM00060">
    <property type="entry name" value="FN3"/>
    <property type="match status" value="4"/>
</dbReference>
<evidence type="ECO:0000256" key="6">
    <source>
        <dbReference type="ARBA" id="ARBA00023001"/>
    </source>
</evidence>
<feature type="compositionally biased region" description="Polar residues" evidence="10">
    <location>
        <begin position="2750"/>
        <end position="2773"/>
    </location>
</feature>
<dbReference type="Proteomes" id="UP000016860">
    <property type="component" value="Unassembled WGS sequence"/>
</dbReference>
<feature type="domain" description="Dockerin" evidence="12">
    <location>
        <begin position="448"/>
        <end position="518"/>
    </location>
</feature>
<dbReference type="CDD" id="cd14256">
    <property type="entry name" value="Dockerin_I"/>
    <property type="match status" value="1"/>
</dbReference>
<evidence type="ECO:0000259" key="11">
    <source>
        <dbReference type="PROSITE" id="PS50853"/>
    </source>
</evidence>